<proteinExistence type="predicted"/>
<dbReference type="EMBL" id="BMAW01118274">
    <property type="protein sequence ID" value="GFT79004.1"/>
    <property type="molecule type" value="Genomic_DNA"/>
</dbReference>
<accession>A0A8X6U4C8</accession>
<protein>
    <submittedName>
        <fullName evidence="3">Uncharacterized protein</fullName>
    </submittedName>
</protein>
<name>A0A8X6U4C8_NEPPI</name>
<gene>
    <name evidence="2" type="ORF">NPIL_192611</name>
    <name evidence="1" type="ORF">NPIL_366601</name>
    <name evidence="3" type="ORF">NPIL_531341</name>
</gene>
<evidence type="ECO:0000313" key="4">
    <source>
        <dbReference type="Proteomes" id="UP000887013"/>
    </source>
</evidence>
<comment type="caution">
    <text evidence="3">The sequence shown here is derived from an EMBL/GenBank/DDBJ whole genome shotgun (WGS) entry which is preliminary data.</text>
</comment>
<dbReference type="Proteomes" id="UP000887013">
    <property type="component" value="Unassembled WGS sequence"/>
</dbReference>
<organism evidence="3 4">
    <name type="scientific">Nephila pilipes</name>
    <name type="common">Giant wood spider</name>
    <name type="synonym">Nephila maculata</name>
    <dbReference type="NCBI Taxonomy" id="299642"/>
    <lineage>
        <taxon>Eukaryota</taxon>
        <taxon>Metazoa</taxon>
        <taxon>Ecdysozoa</taxon>
        <taxon>Arthropoda</taxon>
        <taxon>Chelicerata</taxon>
        <taxon>Arachnida</taxon>
        <taxon>Araneae</taxon>
        <taxon>Araneomorphae</taxon>
        <taxon>Entelegynae</taxon>
        <taxon>Araneoidea</taxon>
        <taxon>Nephilidae</taxon>
        <taxon>Nephila</taxon>
    </lineage>
</organism>
<dbReference type="EMBL" id="BMAW01087932">
    <property type="protein sequence ID" value="GFS32308.1"/>
    <property type="molecule type" value="Genomic_DNA"/>
</dbReference>
<reference evidence="3" key="1">
    <citation type="submission" date="2020-08" db="EMBL/GenBank/DDBJ databases">
        <title>Multicomponent nature underlies the extraordinary mechanical properties of spider dragline silk.</title>
        <authorList>
            <person name="Kono N."/>
            <person name="Nakamura H."/>
            <person name="Mori M."/>
            <person name="Yoshida Y."/>
            <person name="Ohtoshi R."/>
            <person name="Malay A.D."/>
            <person name="Moran D.A.P."/>
            <person name="Tomita M."/>
            <person name="Numata K."/>
            <person name="Arakawa K."/>
        </authorList>
    </citation>
    <scope>NUCLEOTIDE SEQUENCE</scope>
</reference>
<evidence type="ECO:0000313" key="2">
    <source>
        <dbReference type="EMBL" id="GFT40008.1"/>
    </source>
</evidence>
<dbReference type="EMBL" id="BMAW01063368">
    <property type="protein sequence ID" value="GFT40008.1"/>
    <property type="molecule type" value="Genomic_DNA"/>
</dbReference>
<evidence type="ECO:0000313" key="1">
    <source>
        <dbReference type="EMBL" id="GFS32308.1"/>
    </source>
</evidence>
<sequence>IISNSVLFGADDKVMSATGSNFPGLERALQKAPECVWL</sequence>
<feature type="non-terminal residue" evidence="3">
    <location>
        <position position="1"/>
    </location>
</feature>
<evidence type="ECO:0000313" key="3">
    <source>
        <dbReference type="EMBL" id="GFT79004.1"/>
    </source>
</evidence>
<dbReference type="AlphaFoldDB" id="A0A8X6U4C8"/>
<keyword evidence="4" id="KW-1185">Reference proteome</keyword>